<sequence length="567" mass="64563">MTPALESDAGEDHTVEGTGNTKIEGFAFPDPSLCGLPTEIHDLIVDEEFDLNSLSKLSRVNRFLHKRYIGRVFRVLNLDLSRMRLQERTESKHEDKEMFLSLETAITKERIIWHHTEEATIFVPNSPQMQPVIQKLMEGFNPKGLVKLVFAHKADKSPDAYQSWLNGQSHQVLAKFLAEEEVLTHIEVPGLMDDRRSYRTSRKRKKKDAALEKVEATHNLCIPTTILLKRSGSSNQETVRIISTGGAAGTPSHIIRRILQKYGTPVPFQLLAIEMASCFHSQSWNKDLLNFLERLELNGMDSVRTSELRWVAGDMGQFYREDLISFHLPSIQTLVLSNCMNIGRFLDHLAARGSEFQLKTFEISVDCYPEVLSARGCIESLVKFLQSASGLVSLTIQVQDERRPNFLHYIHQGLQSHGTTLRELRLRNDNMEMTAEQLTRISSICCNVNTLGIDFGSLYALCLRNSREQDFVATARALSTFFRMTQLECWTEHDHSGGHSQMAEVINKLNSIVREKANPEDERLTTVIWKQPPLSKLYSKIKNKFLGSTRRYILDGKAFVDRGLVLD</sequence>
<dbReference type="AlphaFoldDB" id="A0A6A5X3M1"/>
<evidence type="ECO:0000313" key="3">
    <source>
        <dbReference type="Proteomes" id="UP000799779"/>
    </source>
</evidence>
<evidence type="ECO:0000313" key="2">
    <source>
        <dbReference type="EMBL" id="KAF2007486.1"/>
    </source>
</evidence>
<feature type="region of interest" description="Disordered" evidence="1">
    <location>
        <begin position="1"/>
        <end position="23"/>
    </location>
</feature>
<name>A0A6A5X3M1_9PLEO</name>
<dbReference type="SUPFAM" id="SSF52047">
    <property type="entry name" value="RNI-like"/>
    <property type="match status" value="1"/>
</dbReference>
<gene>
    <name evidence="2" type="ORF">P154DRAFT_592892</name>
</gene>
<dbReference type="InterPro" id="IPR032675">
    <property type="entry name" value="LRR_dom_sf"/>
</dbReference>
<dbReference type="Gene3D" id="3.80.10.10">
    <property type="entry name" value="Ribonuclease Inhibitor"/>
    <property type="match status" value="1"/>
</dbReference>
<reference evidence="2" key="1">
    <citation type="journal article" date="2020" name="Stud. Mycol.">
        <title>101 Dothideomycetes genomes: a test case for predicting lifestyles and emergence of pathogens.</title>
        <authorList>
            <person name="Haridas S."/>
            <person name="Albert R."/>
            <person name="Binder M."/>
            <person name="Bloem J."/>
            <person name="Labutti K."/>
            <person name="Salamov A."/>
            <person name="Andreopoulos B."/>
            <person name="Baker S."/>
            <person name="Barry K."/>
            <person name="Bills G."/>
            <person name="Bluhm B."/>
            <person name="Cannon C."/>
            <person name="Castanera R."/>
            <person name="Culley D."/>
            <person name="Daum C."/>
            <person name="Ezra D."/>
            <person name="Gonzalez J."/>
            <person name="Henrissat B."/>
            <person name="Kuo A."/>
            <person name="Liang C."/>
            <person name="Lipzen A."/>
            <person name="Lutzoni F."/>
            <person name="Magnuson J."/>
            <person name="Mondo S."/>
            <person name="Nolan M."/>
            <person name="Ohm R."/>
            <person name="Pangilinan J."/>
            <person name="Park H.-J."/>
            <person name="Ramirez L."/>
            <person name="Alfaro M."/>
            <person name="Sun H."/>
            <person name="Tritt A."/>
            <person name="Yoshinaga Y."/>
            <person name="Zwiers L.-H."/>
            <person name="Turgeon B."/>
            <person name="Goodwin S."/>
            <person name="Spatafora J."/>
            <person name="Crous P."/>
            <person name="Grigoriev I."/>
        </authorList>
    </citation>
    <scope>NUCLEOTIDE SEQUENCE</scope>
    <source>
        <strain evidence="2">CBS 123094</strain>
    </source>
</reference>
<dbReference type="EMBL" id="ML977557">
    <property type="protein sequence ID" value="KAF2007486.1"/>
    <property type="molecule type" value="Genomic_DNA"/>
</dbReference>
<accession>A0A6A5X3M1</accession>
<dbReference type="Proteomes" id="UP000799779">
    <property type="component" value="Unassembled WGS sequence"/>
</dbReference>
<organism evidence="2 3">
    <name type="scientific">Amniculicola lignicola CBS 123094</name>
    <dbReference type="NCBI Taxonomy" id="1392246"/>
    <lineage>
        <taxon>Eukaryota</taxon>
        <taxon>Fungi</taxon>
        <taxon>Dikarya</taxon>
        <taxon>Ascomycota</taxon>
        <taxon>Pezizomycotina</taxon>
        <taxon>Dothideomycetes</taxon>
        <taxon>Pleosporomycetidae</taxon>
        <taxon>Pleosporales</taxon>
        <taxon>Amniculicolaceae</taxon>
        <taxon>Amniculicola</taxon>
    </lineage>
</organism>
<protein>
    <submittedName>
        <fullName evidence="2">Uncharacterized protein</fullName>
    </submittedName>
</protein>
<proteinExistence type="predicted"/>
<keyword evidence="3" id="KW-1185">Reference proteome</keyword>
<evidence type="ECO:0000256" key="1">
    <source>
        <dbReference type="SAM" id="MobiDB-lite"/>
    </source>
</evidence>